<evidence type="ECO:0000313" key="3">
    <source>
        <dbReference type="Proteomes" id="UP000060699"/>
    </source>
</evidence>
<evidence type="ECO:0000256" key="1">
    <source>
        <dbReference type="SAM" id="MobiDB-lite"/>
    </source>
</evidence>
<evidence type="ECO:0000313" key="2">
    <source>
        <dbReference type="EMBL" id="ALV09250.1"/>
    </source>
</evidence>
<reference evidence="2 3" key="1">
    <citation type="submission" date="2015-12" db="EMBL/GenBank/DDBJ databases">
        <title>Complete genome of Roseateles depolymerans KCTC 42856.</title>
        <authorList>
            <person name="Kim K.M."/>
        </authorList>
    </citation>
    <scope>NUCLEOTIDE SEQUENCE [LARGE SCALE GENOMIC DNA]</scope>
    <source>
        <strain evidence="2 3">KCTC 42856</strain>
    </source>
</reference>
<organism evidence="2 3">
    <name type="scientific">Roseateles depolymerans</name>
    <dbReference type="NCBI Taxonomy" id="76731"/>
    <lineage>
        <taxon>Bacteria</taxon>
        <taxon>Pseudomonadati</taxon>
        <taxon>Pseudomonadota</taxon>
        <taxon>Betaproteobacteria</taxon>
        <taxon>Burkholderiales</taxon>
        <taxon>Sphaerotilaceae</taxon>
        <taxon>Roseateles</taxon>
    </lineage>
</organism>
<proteinExistence type="predicted"/>
<feature type="region of interest" description="Disordered" evidence="1">
    <location>
        <begin position="1"/>
        <end position="26"/>
    </location>
</feature>
<dbReference type="RefSeq" id="WP_157592984.1">
    <property type="nucleotide sequence ID" value="NZ_CP013729.1"/>
</dbReference>
<keyword evidence="3" id="KW-1185">Reference proteome</keyword>
<name>A0A0U3LS35_9BURK</name>
<gene>
    <name evidence="2" type="ORF">RD2015_4814</name>
</gene>
<dbReference type="OrthoDB" id="8910177at2"/>
<dbReference type="Proteomes" id="UP000060699">
    <property type="component" value="Chromosome"/>
</dbReference>
<protein>
    <submittedName>
        <fullName evidence="2">Uncharacterized protein</fullName>
    </submittedName>
</protein>
<accession>A0A0U3LS35</accession>
<dbReference type="AlphaFoldDB" id="A0A0U3LS35"/>
<dbReference type="EMBL" id="CP013729">
    <property type="protein sequence ID" value="ALV09250.1"/>
    <property type="molecule type" value="Genomic_DNA"/>
</dbReference>
<dbReference type="KEGG" id="rdp:RD2015_4814"/>
<sequence length="53" mass="6301">MMKSQLRTDTQTRRAPLPEWQNDKGRKHEAFEVASLGCDRRSVARALRFDRKR</sequence>